<dbReference type="PANTHER" id="PTHR30572:SF4">
    <property type="entry name" value="ABC TRANSPORTER PERMEASE YTRF"/>
    <property type="match status" value="1"/>
</dbReference>
<evidence type="ECO:0000313" key="11">
    <source>
        <dbReference type="Proteomes" id="UP000218505"/>
    </source>
</evidence>
<feature type="transmembrane region" description="Helical" evidence="7">
    <location>
        <begin position="727"/>
        <end position="750"/>
    </location>
</feature>
<dbReference type="GO" id="GO:0022857">
    <property type="term" value="F:transmembrane transporter activity"/>
    <property type="evidence" value="ECO:0007669"/>
    <property type="project" value="TreeGrafter"/>
</dbReference>
<dbReference type="Pfam" id="PF12704">
    <property type="entry name" value="MacB_PCD"/>
    <property type="match status" value="1"/>
</dbReference>
<feature type="transmembrane region" description="Helical" evidence="7">
    <location>
        <begin position="236"/>
        <end position="262"/>
    </location>
</feature>
<dbReference type="KEGG" id="apre:CNX65_15150"/>
<dbReference type="Proteomes" id="UP000218505">
    <property type="component" value="Chromosome"/>
</dbReference>
<accession>A0A290Z615</accession>
<dbReference type="InterPro" id="IPR003838">
    <property type="entry name" value="ABC3_permease_C"/>
</dbReference>
<dbReference type="PANTHER" id="PTHR30572">
    <property type="entry name" value="MEMBRANE COMPONENT OF TRANSPORTER-RELATED"/>
    <property type="match status" value="1"/>
</dbReference>
<dbReference type="Pfam" id="PF02687">
    <property type="entry name" value="FtsX"/>
    <property type="match status" value="2"/>
</dbReference>
<feature type="transmembrane region" description="Helical" evidence="7">
    <location>
        <begin position="408"/>
        <end position="428"/>
    </location>
</feature>
<evidence type="ECO:0000259" key="9">
    <source>
        <dbReference type="Pfam" id="PF12704"/>
    </source>
</evidence>
<keyword evidence="4 7" id="KW-1133">Transmembrane helix</keyword>
<evidence type="ECO:0000259" key="8">
    <source>
        <dbReference type="Pfam" id="PF02687"/>
    </source>
</evidence>
<evidence type="ECO:0000256" key="1">
    <source>
        <dbReference type="ARBA" id="ARBA00004651"/>
    </source>
</evidence>
<feature type="transmembrane region" description="Helical" evidence="7">
    <location>
        <begin position="283"/>
        <end position="310"/>
    </location>
</feature>
<keyword evidence="11" id="KW-1185">Reference proteome</keyword>
<feature type="domain" description="ABC3 transporter permease C-terminal" evidence="8">
    <location>
        <begin position="678"/>
        <end position="790"/>
    </location>
</feature>
<dbReference type="InterPro" id="IPR025857">
    <property type="entry name" value="MacB_PCD"/>
</dbReference>
<comment type="similarity">
    <text evidence="6">Belongs to the ABC-4 integral membrane protein family.</text>
</comment>
<keyword evidence="2" id="KW-1003">Cell membrane</keyword>
<dbReference type="InterPro" id="IPR050250">
    <property type="entry name" value="Macrolide_Exporter_MacB"/>
</dbReference>
<dbReference type="RefSeq" id="WP_096493627.1">
    <property type="nucleotide sequence ID" value="NZ_CP023445.1"/>
</dbReference>
<evidence type="ECO:0000256" key="3">
    <source>
        <dbReference type="ARBA" id="ARBA00022692"/>
    </source>
</evidence>
<keyword evidence="5 7" id="KW-0472">Membrane</keyword>
<proteinExistence type="inferred from homology"/>
<feature type="transmembrane region" description="Helical" evidence="7">
    <location>
        <begin position="322"/>
        <end position="349"/>
    </location>
</feature>
<name>A0A290Z615_9PSEU</name>
<feature type="transmembrane region" description="Helical" evidence="7">
    <location>
        <begin position="379"/>
        <end position="396"/>
    </location>
</feature>
<evidence type="ECO:0000256" key="6">
    <source>
        <dbReference type="ARBA" id="ARBA00038076"/>
    </source>
</evidence>
<evidence type="ECO:0000313" key="10">
    <source>
        <dbReference type="EMBL" id="ATE54460.1"/>
    </source>
</evidence>
<reference evidence="10" key="1">
    <citation type="submission" date="2017-09" db="EMBL/GenBank/DDBJ databases">
        <title>Complete Genome Sequence of ansamitocin-producing Bacterium Actinosynnema pretiosum X47.</title>
        <authorList>
            <person name="Cao G."/>
            <person name="Zong G."/>
            <person name="Zhong C."/>
            <person name="Fu J."/>
        </authorList>
    </citation>
    <scope>NUCLEOTIDE SEQUENCE [LARGE SCALE GENOMIC DNA]</scope>
    <source>
        <strain evidence="10">X47</strain>
    </source>
</reference>
<feature type="transmembrane region" description="Helical" evidence="7">
    <location>
        <begin position="762"/>
        <end position="781"/>
    </location>
</feature>
<feature type="domain" description="ABC3 transporter permease C-terminal" evidence="8">
    <location>
        <begin position="239"/>
        <end position="359"/>
    </location>
</feature>
<keyword evidence="3 7" id="KW-0812">Transmembrane</keyword>
<evidence type="ECO:0000256" key="4">
    <source>
        <dbReference type="ARBA" id="ARBA00022989"/>
    </source>
</evidence>
<protein>
    <submittedName>
        <fullName evidence="10">ABC transporter permease</fullName>
    </submittedName>
</protein>
<feature type="domain" description="MacB-like periplasmic core" evidence="9">
    <location>
        <begin position="20"/>
        <end position="210"/>
    </location>
</feature>
<feature type="transmembrane region" description="Helical" evidence="7">
    <location>
        <begin position="670"/>
        <end position="691"/>
    </location>
</feature>
<dbReference type="AlphaFoldDB" id="A0A290Z615"/>
<organism evidence="10 11">
    <name type="scientific">Actinosynnema pretiosum</name>
    <dbReference type="NCBI Taxonomy" id="42197"/>
    <lineage>
        <taxon>Bacteria</taxon>
        <taxon>Bacillati</taxon>
        <taxon>Actinomycetota</taxon>
        <taxon>Actinomycetes</taxon>
        <taxon>Pseudonocardiales</taxon>
        <taxon>Pseudonocardiaceae</taxon>
        <taxon>Actinosynnema</taxon>
    </lineage>
</organism>
<gene>
    <name evidence="10" type="ORF">CNX65_15150</name>
</gene>
<dbReference type="GO" id="GO:0005886">
    <property type="term" value="C:plasma membrane"/>
    <property type="evidence" value="ECO:0007669"/>
    <property type="project" value="UniProtKB-SubCell"/>
</dbReference>
<comment type="subcellular location">
    <subcellularLocation>
        <location evidence="1">Cell membrane</location>
        <topology evidence="1">Multi-pass membrane protein</topology>
    </subcellularLocation>
</comment>
<evidence type="ECO:0000256" key="5">
    <source>
        <dbReference type="ARBA" id="ARBA00023136"/>
    </source>
</evidence>
<evidence type="ECO:0000256" key="7">
    <source>
        <dbReference type="SAM" id="Phobius"/>
    </source>
</evidence>
<sequence>MLRTALRSVLERRSRFVLPLIAVVLGVALTSGALLYTGSIRAQFAAALPDPGVEVTAPVPLPEEAVRAATGAEGVATSRVYSYGRVFVVGRDGAVVGPPGAAIGLNREPDEQELVAGAEPSGADQVALEEGTARRAGVGVGDRVELVVAGTVREHTVSGLLKAVSPELALGGTLTAFDRGAARTLFGDSRIVLTAEPGSTNESLAAALREVLPDDAYVQAVDPGSALSDNNKLATILLVFAGTALFVSVFVVANTFTMLSAARAREHALLRAVGADRSRITRGVLAEALLIGVAATVIGYALGVGVSVLLDALFAVTEVATAPLVLLAPDALLAALAVGLGVPVVAAWVPARRAAAIPPIAALRAGLPPTAKSLRRRNTAGALITAAGVAAVLGGLSHQDLVHLGSPLLVIGLLVLTPLAASGLGAVLRRPLTALVGVRGTLAVENARRNPRRTASTAGPLMVCLAVCAAVTVPAVSLEASSAEEAAANRMAEVTITPITYAELATDLSERLATLPDVRAVTAYTRSYVELDNGDGGVFVSATPSVLADLADVEITEGELSDAGTGLAVTEEQARQQGWELGTTVTGSARGHRFSLPVTAFFRAPEKFDAGIVVPAAALPDLAPYEVLVRTDPDRADAVRDRIRSTVDNPTAVVRSQADAVAEAGRQYALFLRVLYALLSVSGLIGALAVVNTMTMSVLERTGEIGLLRAVGLDRSRVKSLVRLESGVIALLGAGLGLLAGCLIGVVVVHSQTSAVEVVLPWGRLAAFVLLTAAIAVLAALPPARRAAALPVLDAVRSDTE</sequence>
<dbReference type="EMBL" id="CP023445">
    <property type="protein sequence ID" value="ATE54460.1"/>
    <property type="molecule type" value="Genomic_DNA"/>
</dbReference>
<evidence type="ECO:0000256" key="2">
    <source>
        <dbReference type="ARBA" id="ARBA00022475"/>
    </source>
</evidence>